<dbReference type="InterPro" id="IPR025870">
    <property type="entry name" value="Glyoxalase-like_dom"/>
</dbReference>
<protein>
    <recommendedName>
        <fullName evidence="1">VOC domain-containing protein</fullName>
    </recommendedName>
</protein>
<dbReference type="Pfam" id="PF13468">
    <property type="entry name" value="Glyoxalase_3"/>
    <property type="match status" value="1"/>
</dbReference>
<evidence type="ECO:0000313" key="3">
    <source>
        <dbReference type="Proteomes" id="UP001156882"/>
    </source>
</evidence>
<organism evidence="2 3">
    <name type="scientific">Labrys miyagiensis</name>
    <dbReference type="NCBI Taxonomy" id="346912"/>
    <lineage>
        <taxon>Bacteria</taxon>
        <taxon>Pseudomonadati</taxon>
        <taxon>Pseudomonadota</taxon>
        <taxon>Alphaproteobacteria</taxon>
        <taxon>Hyphomicrobiales</taxon>
        <taxon>Xanthobacteraceae</taxon>
        <taxon>Labrys</taxon>
    </lineage>
</organism>
<dbReference type="PANTHER" id="PTHR40265">
    <property type="entry name" value="BLL2707 PROTEIN"/>
    <property type="match status" value="1"/>
</dbReference>
<sequence>MSRGLDHLVLATRDLDAAAAHYQAMGFIVGARNRHPWGTENRIVQFPGIFLELITMGEGAEIMPPEPGKFSFAWAVARHLDQYGDGFAMLVVESRDAPADRQAFDVAGIGGFESFFFERLAMKPDGSKVRVAFTLTFAADPAMPDIGCFSCQHHEPQNFWNPAFQAHPNGASKLGGIVMLAEAPAATVPFFEAFTGSRALCAGARNMAIVTPRGSVEAMSPDCYRDVLGLEPALSLDHGPRLAAFKVTAPLEPLAARLEEAGIPFVRHRKHLAVAGADNFGTALIFEEPKAA</sequence>
<dbReference type="RefSeq" id="WP_284311649.1">
    <property type="nucleotide sequence ID" value="NZ_BSPC01000015.1"/>
</dbReference>
<name>A0ABQ6CET7_9HYPH</name>
<dbReference type="Gene3D" id="3.10.180.10">
    <property type="entry name" value="2,3-Dihydroxybiphenyl 1,2-Dioxygenase, domain 1"/>
    <property type="match status" value="1"/>
</dbReference>
<keyword evidence="3" id="KW-1185">Reference proteome</keyword>
<dbReference type="SUPFAM" id="SSF54593">
    <property type="entry name" value="Glyoxalase/Bleomycin resistance protein/Dihydroxybiphenyl dioxygenase"/>
    <property type="match status" value="1"/>
</dbReference>
<evidence type="ECO:0000313" key="2">
    <source>
        <dbReference type="EMBL" id="GLS18778.1"/>
    </source>
</evidence>
<dbReference type="PANTHER" id="PTHR40265:SF1">
    <property type="entry name" value="GLYOXALASE-LIKE DOMAIN-CONTAINING PROTEIN"/>
    <property type="match status" value="1"/>
</dbReference>
<reference evidence="3" key="1">
    <citation type="journal article" date="2019" name="Int. J. Syst. Evol. Microbiol.">
        <title>The Global Catalogue of Microorganisms (GCM) 10K type strain sequencing project: providing services to taxonomists for standard genome sequencing and annotation.</title>
        <authorList>
            <consortium name="The Broad Institute Genomics Platform"/>
            <consortium name="The Broad Institute Genome Sequencing Center for Infectious Disease"/>
            <person name="Wu L."/>
            <person name="Ma J."/>
        </authorList>
    </citation>
    <scope>NUCLEOTIDE SEQUENCE [LARGE SCALE GENOMIC DNA]</scope>
    <source>
        <strain evidence="3">NBRC 101365</strain>
    </source>
</reference>
<dbReference type="InterPro" id="IPR029068">
    <property type="entry name" value="Glyas_Bleomycin-R_OHBP_Dase"/>
</dbReference>
<evidence type="ECO:0000259" key="1">
    <source>
        <dbReference type="PROSITE" id="PS51819"/>
    </source>
</evidence>
<comment type="caution">
    <text evidence="2">The sequence shown here is derived from an EMBL/GenBank/DDBJ whole genome shotgun (WGS) entry which is preliminary data.</text>
</comment>
<dbReference type="PROSITE" id="PS51819">
    <property type="entry name" value="VOC"/>
    <property type="match status" value="1"/>
</dbReference>
<proteinExistence type="predicted"/>
<feature type="domain" description="VOC" evidence="1">
    <location>
        <begin position="4"/>
        <end position="134"/>
    </location>
</feature>
<accession>A0ABQ6CET7</accession>
<dbReference type="EMBL" id="BSPC01000015">
    <property type="protein sequence ID" value="GLS18778.1"/>
    <property type="molecule type" value="Genomic_DNA"/>
</dbReference>
<gene>
    <name evidence="2" type="ORF">GCM10007874_17950</name>
</gene>
<dbReference type="InterPro" id="IPR037523">
    <property type="entry name" value="VOC_core"/>
</dbReference>
<dbReference type="Proteomes" id="UP001156882">
    <property type="component" value="Unassembled WGS sequence"/>
</dbReference>
<dbReference type="CDD" id="cd06587">
    <property type="entry name" value="VOC"/>
    <property type="match status" value="1"/>
</dbReference>